<dbReference type="Proteomes" id="UP001054837">
    <property type="component" value="Unassembled WGS sequence"/>
</dbReference>
<sequence length="235" mass="26908">MWMKVVSKEKNENSVLPPVKKIFVRLNSSNQIPAGVNKRFPSKIPVLQKPFLLKKGKNENGQFDSTLSAADRRQKFHQSRQHVAPPSNNVNTDVQMAQQKPAIFQDFISCHPTNRLTEFYTPVFCANSKIILPPIQNTNHVQENRINFPQVKKKYLIGEITHFPALCNLSSKHVKRTYISKVPRLPPILPPPAAPPPNAFDEQKCVRQKNKQFSRLFVSVEHDVLPVHVHTHFVM</sequence>
<reference evidence="1 2" key="1">
    <citation type="submission" date="2021-06" db="EMBL/GenBank/DDBJ databases">
        <title>Caerostris darwini draft genome.</title>
        <authorList>
            <person name="Kono N."/>
            <person name="Arakawa K."/>
        </authorList>
    </citation>
    <scope>NUCLEOTIDE SEQUENCE [LARGE SCALE GENOMIC DNA]</scope>
</reference>
<evidence type="ECO:0000313" key="1">
    <source>
        <dbReference type="EMBL" id="GIY43279.1"/>
    </source>
</evidence>
<keyword evidence="2" id="KW-1185">Reference proteome</keyword>
<dbReference type="AlphaFoldDB" id="A0AAV4TAQ8"/>
<protein>
    <submittedName>
        <fullName evidence="1">Uncharacterized protein</fullName>
    </submittedName>
</protein>
<evidence type="ECO:0000313" key="2">
    <source>
        <dbReference type="Proteomes" id="UP001054837"/>
    </source>
</evidence>
<accession>A0AAV4TAQ8</accession>
<proteinExistence type="predicted"/>
<dbReference type="EMBL" id="BPLQ01009319">
    <property type="protein sequence ID" value="GIY43279.1"/>
    <property type="molecule type" value="Genomic_DNA"/>
</dbReference>
<comment type="caution">
    <text evidence="1">The sequence shown here is derived from an EMBL/GenBank/DDBJ whole genome shotgun (WGS) entry which is preliminary data.</text>
</comment>
<name>A0AAV4TAQ8_9ARAC</name>
<gene>
    <name evidence="1" type="primary">AVEN_132650_2</name>
    <name evidence="1" type="ORF">CDAR_257711</name>
</gene>
<organism evidence="1 2">
    <name type="scientific">Caerostris darwini</name>
    <dbReference type="NCBI Taxonomy" id="1538125"/>
    <lineage>
        <taxon>Eukaryota</taxon>
        <taxon>Metazoa</taxon>
        <taxon>Ecdysozoa</taxon>
        <taxon>Arthropoda</taxon>
        <taxon>Chelicerata</taxon>
        <taxon>Arachnida</taxon>
        <taxon>Araneae</taxon>
        <taxon>Araneomorphae</taxon>
        <taxon>Entelegynae</taxon>
        <taxon>Araneoidea</taxon>
        <taxon>Araneidae</taxon>
        <taxon>Caerostris</taxon>
    </lineage>
</organism>